<dbReference type="SUPFAM" id="SSF81383">
    <property type="entry name" value="F-box domain"/>
    <property type="match status" value="1"/>
</dbReference>
<dbReference type="Gene3D" id="1.20.1280.50">
    <property type="match status" value="1"/>
</dbReference>
<keyword evidence="3" id="KW-1185">Reference proteome</keyword>
<protein>
    <recommendedName>
        <fullName evidence="1">F-box domain-containing protein</fullName>
    </recommendedName>
</protein>
<evidence type="ECO:0000259" key="1">
    <source>
        <dbReference type="PROSITE" id="PS50181"/>
    </source>
</evidence>
<dbReference type="PROSITE" id="PS50181">
    <property type="entry name" value="FBOX"/>
    <property type="match status" value="1"/>
</dbReference>
<evidence type="ECO:0000313" key="3">
    <source>
        <dbReference type="Proteomes" id="UP000800092"/>
    </source>
</evidence>
<dbReference type="Pfam" id="PF12937">
    <property type="entry name" value="F-box-like"/>
    <property type="match status" value="1"/>
</dbReference>
<dbReference type="EMBL" id="ML991810">
    <property type="protein sequence ID" value="KAF2232989.1"/>
    <property type="molecule type" value="Genomic_DNA"/>
</dbReference>
<dbReference type="InterPro" id="IPR001810">
    <property type="entry name" value="F-box_dom"/>
</dbReference>
<proteinExistence type="predicted"/>
<organism evidence="2 3">
    <name type="scientific">Viridothelium virens</name>
    <name type="common">Speckled blister lichen</name>
    <name type="synonym">Trypethelium virens</name>
    <dbReference type="NCBI Taxonomy" id="1048519"/>
    <lineage>
        <taxon>Eukaryota</taxon>
        <taxon>Fungi</taxon>
        <taxon>Dikarya</taxon>
        <taxon>Ascomycota</taxon>
        <taxon>Pezizomycotina</taxon>
        <taxon>Dothideomycetes</taxon>
        <taxon>Dothideomycetes incertae sedis</taxon>
        <taxon>Trypetheliales</taxon>
        <taxon>Trypetheliaceae</taxon>
        <taxon>Viridothelium</taxon>
    </lineage>
</organism>
<evidence type="ECO:0000313" key="2">
    <source>
        <dbReference type="EMBL" id="KAF2232989.1"/>
    </source>
</evidence>
<name>A0A6A6H537_VIRVR</name>
<feature type="domain" description="F-box" evidence="1">
    <location>
        <begin position="2"/>
        <end position="47"/>
    </location>
</feature>
<dbReference type="Proteomes" id="UP000800092">
    <property type="component" value="Unassembled WGS sequence"/>
</dbReference>
<sequence>MSPSIASLPPEILLIILEMLSKASLTMLAPVSKSFHTLVTAILYKNIDFTAPGIDTWCRKPHEEAMIRCRQHVFLLTLLIDNPTLAKHIYSFSWTEIGAIDVRGPNYCNYFSPSSSRQMLRRQQTQLLDGSALTNLLSLLVNVRHLYISNICPAGALGTGYTTLLPTPLVPKAKKIRLESWIDAGLAKDVLRHKSKDVVEETIRVRENELKREKSIATSNLFFLTDLEPNDYFRITSGQAKALVKLGWCKGLSL</sequence>
<reference evidence="2" key="1">
    <citation type="journal article" date="2020" name="Stud. Mycol.">
        <title>101 Dothideomycetes genomes: a test case for predicting lifestyles and emergence of pathogens.</title>
        <authorList>
            <person name="Haridas S."/>
            <person name="Albert R."/>
            <person name="Binder M."/>
            <person name="Bloem J."/>
            <person name="Labutti K."/>
            <person name="Salamov A."/>
            <person name="Andreopoulos B."/>
            <person name="Baker S."/>
            <person name="Barry K."/>
            <person name="Bills G."/>
            <person name="Bluhm B."/>
            <person name="Cannon C."/>
            <person name="Castanera R."/>
            <person name="Culley D."/>
            <person name="Daum C."/>
            <person name="Ezra D."/>
            <person name="Gonzalez J."/>
            <person name="Henrissat B."/>
            <person name="Kuo A."/>
            <person name="Liang C."/>
            <person name="Lipzen A."/>
            <person name="Lutzoni F."/>
            <person name="Magnuson J."/>
            <person name="Mondo S."/>
            <person name="Nolan M."/>
            <person name="Ohm R."/>
            <person name="Pangilinan J."/>
            <person name="Park H.-J."/>
            <person name="Ramirez L."/>
            <person name="Alfaro M."/>
            <person name="Sun H."/>
            <person name="Tritt A."/>
            <person name="Yoshinaga Y."/>
            <person name="Zwiers L.-H."/>
            <person name="Turgeon B."/>
            <person name="Goodwin S."/>
            <person name="Spatafora J."/>
            <person name="Crous P."/>
            <person name="Grigoriev I."/>
        </authorList>
    </citation>
    <scope>NUCLEOTIDE SEQUENCE</scope>
    <source>
        <strain evidence="2">Tuck. ex Michener</strain>
    </source>
</reference>
<dbReference type="AlphaFoldDB" id="A0A6A6H537"/>
<dbReference type="InterPro" id="IPR036047">
    <property type="entry name" value="F-box-like_dom_sf"/>
</dbReference>
<gene>
    <name evidence="2" type="ORF">EV356DRAFT_516924</name>
</gene>
<accession>A0A6A6H537</accession>